<dbReference type="OrthoDB" id="9804759at2"/>
<dbReference type="Proteomes" id="UP000297737">
    <property type="component" value="Unassembled WGS sequence"/>
</dbReference>
<evidence type="ECO:0000313" key="3">
    <source>
        <dbReference type="EMBL" id="TFU06550.1"/>
    </source>
</evidence>
<dbReference type="InterPro" id="IPR023393">
    <property type="entry name" value="START-like_dom_sf"/>
</dbReference>
<gene>
    <name evidence="3" type="ORF">EUV02_06130</name>
</gene>
<reference evidence="3 4" key="1">
    <citation type="submission" date="2019-02" db="EMBL/GenBank/DDBJ databases">
        <title>Polymorphobacter sp. isolated from the lake at the Tibet of China.</title>
        <authorList>
            <person name="Li A."/>
        </authorList>
    </citation>
    <scope>NUCLEOTIDE SEQUENCE [LARGE SCALE GENOMIC DNA]</scope>
    <source>
        <strain evidence="3 4">DJ1R-1</strain>
    </source>
</reference>
<sequence>MPQHRETRRMPYTAEQMFDLVADIGRYPEFLPWIIAMRIRTPHAGHLWEGTHPTPVDPATHQIVTADMVVGFKAIREHFTSRVTLDRARHVHVDYLDGPLKYLHNDWRFRDVQGGCEIDFAVEFEFKTKMFEKIAGMFFGDALRKMVASFEARAAAMYPQALAG</sequence>
<keyword evidence="4" id="KW-1185">Reference proteome</keyword>
<dbReference type="GO" id="GO:0048039">
    <property type="term" value="F:ubiquinone binding"/>
    <property type="evidence" value="ECO:0007669"/>
    <property type="project" value="InterPro"/>
</dbReference>
<dbReference type="InterPro" id="IPR044996">
    <property type="entry name" value="COQ10-like"/>
</dbReference>
<dbReference type="PANTHER" id="PTHR12901:SF10">
    <property type="entry name" value="COENZYME Q-BINDING PROTEIN COQ10, MITOCHONDRIAL"/>
    <property type="match status" value="1"/>
</dbReference>
<evidence type="ECO:0000313" key="4">
    <source>
        <dbReference type="Proteomes" id="UP000297737"/>
    </source>
</evidence>
<dbReference type="CDD" id="cd07813">
    <property type="entry name" value="COQ10p_like"/>
    <property type="match status" value="1"/>
</dbReference>
<dbReference type="GO" id="GO:0045333">
    <property type="term" value="P:cellular respiration"/>
    <property type="evidence" value="ECO:0007669"/>
    <property type="project" value="InterPro"/>
</dbReference>
<dbReference type="RefSeq" id="WP_135245274.1">
    <property type="nucleotide sequence ID" value="NZ_SIHO01000001.1"/>
</dbReference>
<evidence type="ECO:0000259" key="2">
    <source>
        <dbReference type="Pfam" id="PF03364"/>
    </source>
</evidence>
<comment type="similarity">
    <text evidence="1">Belongs to the ribosome association toxin RatA family.</text>
</comment>
<dbReference type="EMBL" id="SIHO01000001">
    <property type="protein sequence ID" value="TFU06550.1"/>
    <property type="molecule type" value="Genomic_DNA"/>
</dbReference>
<dbReference type="InterPro" id="IPR005031">
    <property type="entry name" value="COQ10_START"/>
</dbReference>
<dbReference type="PANTHER" id="PTHR12901">
    <property type="entry name" value="SPERM PROTEIN HOMOLOG"/>
    <property type="match status" value="1"/>
</dbReference>
<dbReference type="SUPFAM" id="SSF55961">
    <property type="entry name" value="Bet v1-like"/>
    <property type="match status" value="1"/>
</dbReference>
<dbReference type="Gene3D" id="3.30.530.20">
    <property type="match status" value="1"/>
</dbReference>
<accession>A0A4Y9ETA2</accession>
<organism evidence="3 4">
    <name type="scientific">Glacieibacterium arshaanense</name>
    <dbReference type="NCBI Taxonomy" id="2511025"/>
    <lineage>
        <taxon>Bacteria</taxon>
        <taxon>Pseudomonadati</taxon>
        <taxon>Pseudomonadota</taxon>
        <taxon>Alphaproteobacteria</taxon>
        <taxon>Sphingomonadales</taxon>
        <taxon>Sphingosinicellaceae</taxon>
        <taxon>Glacieibacterium</taxon>
    </lineage>
</organism>
<feature type="domain" description="Coenzyme Q-binding protein COQ10 START" evidence="2">
    <location>
        <begin position="10"/>
        <end position="151"/>
    </location>
</feature>
<comment type="caution">
    <text evidence="3">The sequence shown here is derived from an EMBL/GenBank/DDBJ whole genome shotgun (WGS) entry which is preliminary data.</text>
</comment>
<evidence type="ECO:0000256" key="1">
    <source>
        <dbReference type="ARBA" id="ARBA00008918"/>
    </source>
</evidence>
<dbReference type="AlphaFoldDB" id="A0A4Y9ETA2"/>
<dbReference type="Pfam" id="PF03364">
    <property type="entry name" value="Polyketide_cyc"/>
    <property type="match status" value="1"/>
</dbReference>
<name>A0A4Y9ETA2_9SPHN</name>
<proteinExistence type="inferred from homology"/>
<protein>
    <submittedName>
        <fullName evidence="3">Type II toxin-antitoxin system RatA family toxin</fullName>
    </submittedName>
</protein>